<dbReference type="SUPFAM" id="SSF48371">
    <property type="entry name" value="ARM repeat"/>
    <property type="match status" value="1"/>
</dbReference>
<dbReference type="Proteomes" id="UP000518206">
    <property type="component" value="Unassembled WGS sequence"/>
</dbReference>
<dbReference type="AlphaFoldDB" id="A0A7W4YBT2"/>
<organism evidence="1 2">
    <name type="scientific">Cellulomonas cellasea</name>
    <dbReference type="NCBI Taxonomy" id="43670"/>
    <lineage>
        <taxon>Bacteria</taxon>
        <taxon>Bacillati</taxon>
        <taxon>Actinomycetota</taxon>
        <taxon>Actinomycetes</taxon>
        <taxon>Micrococcales</taxon>
        <taxon>Cellulomonadaceae</taxon>
        <taxon>Cellulomonas</taxon>
    </lineage>
</organism>
<name>A0A7W4YBT2_9CELL</name>
<evidence type="ECO:0008006" key="3">
    <source>
        <dbReference type="Google" id="ProtNLM"/>
    </source>
</evidence>
<dbReference type="Pfam" id="PF13646">
    <property type="entry name" value="HEAT_2"/>
    <property type="match status" value="1"/>
</dbReference>
<dbReference type="EMBL" id="JACHVX010000004">
    <property type="protein sequence ID" value="MBB2924235.1"/>
    <property type="molecule type" value="Genomic_DNA"/>
</dbReference>
<reference evidence="1 2" key="2">
    <citation type="submission" date="2020-08" db="EMBL/GenBank/DDBJ databases">
        <authorList>
            <person name="Partida-Martinez L."/>
            <person name="Huntemann M."/>
            <person name="Clum A."/>
            <person name="Wang J."/>
            <person name="Palaniappan K."/>
            <person name="Ritter S."/>
            <person name="Chen I.-M."/>
            <person name="Stamatis D."/>
            <person name="Reddy T."/>
            <person name="O'Malley R."/>
            <person name="Daum C."/>
            <person name="Shapiro N."/>
            <person name="Ivanova N."/>
            <person name="Kyrpides N."/>
            <person name="Woyke T."/>
        </authorList>
    </citation>
    <scope>NUCLEOTIDE SEQUENCE [LARGE SCALE GENOMIC DNA]</scope>
    <source>
        <strain evidence="1 2">RAS26</strain>
    </source>
</reference>
<dbReference type="InterPro" id="IPR011989">
    <property type="entry name" value="ARM-like"/>
</dbReference>
<proteinExistence type="predicted"/>
<protein>
    <recommendedName>
        <fullName evidence="3">PBS lyase</fullName>
    </recommendedName>
</protein>
<gene>
    <name evidence="1" type="ORF">FHR80_003163</name>
</gene>
<evidence type="ECO:0000313" key="1">
    <source>
        <dbReference type="EMBL" id="MBB2924235.1"/>
    </source>
</evidence>
<accession>A0A7W4YBT2</accession>
<comment type="caution">
    <text evidence="1">The sequence shown here is derived from an EMBL/GenBank/DDBJ whole genome shotgun (WGS) entry which is preliminary data.</text>
</comment>
<sequence length="488" mass="51741">MTNLRKARAHAERLAAAATSGDSEVWAAEARALVALDGRAWLTLDQAARVWQPERGPAVSGAAGWLGPSAGEATGFVAAVTSMHGDGRVRQRATRLLARVEGPLASLALAARLLDRAPQVRAEARRGVLLRRAPADVAAVLDVLLAGRSRLRAPDALALGRALVLDADPAADVAAALLHSERVAVRRWAFALAHERGVLTADRLLADLPAERDQWLRRAFARWVVEVAEPARLRPLLSARPVDARLVALTHLPDDALHDDELRGLLLDAAPRVREQARVRATPRGIDVAARYREALAGPGVPPRVVAACVDGLAVVGGAEDLATFAAALGHAAPRVRAAAASAVGTRAARDDVLRRLSPLLLDPSPHVALAAARALARRGAPRSTADAAWASDQPWSRRAAWRLVRGSGSWERVEADLRAAADVDPGLAWRGRVGVLTWLEHGASRTWAELSEAQGARIAGLLDGVALTDAQRRAIEFHAGLAPRGAR</sequence>
<dbReference type="RefSeq" id="WP_183297003.1">
    <property type="nucleotide sequence ID" value="NZ_JACHVX010000004.1"/>
</dbReference>
<dbReference type="InterPro" id="IPR016024">
    <property type="entry name" value="ARM-type_fold"/>
</dbReference>
<dbReference type="Gene3D" id="1.25.10.10">
    <property type="entry name" value="Leucine-rich Repeat Variant"/>
    <property type="match status" value="1"/>
</dbReference>
<evidence type="ECO:0000313" key="2">
    <source>
        <dbReference type="Proteomes" id="UP000518206"/>
    </source>
</evidence>
<reference evidence="1 2" key="1">
    <citation type="submission" date="2020-08" db="EMBL/GenBank/DDBJ databases">
        <title>The Agave Microbiome: Exploring the role of microbial communities in plant adaptations to desert environments.</title>
        <authorList>
            <person name="Partida-Martinez L.P."/>
        </authorList>
    </citation>
    <scope>NUCLEOTIDE SEQUENCE [LARGE SCALE GENOMIC DNA]</scope>
    <source>
        <strain evidence="1 2">RAS26</strain>
    </source>
</reference>